<dbReference type="Gene3D" id="3.20.20.70">
    <property type="entry name" value="Aldolase class I"/>
    <property type="match status" value="1"/>
</dbReference>
<comment type="cofactor">
    <cofactor evidence="1">
        <name>[4Fe-4S] cluster</name>
        <dbReference type="ChEBI" id="CHEBI:49883"/>
    </cofactor>
</comment>
<dbReference type="InterPro" id="IPR058240">
    <property type="entry name" value="rSAM_sf"/>
</dbReference>
<dbReference type="AlphaFoldDB" id="A0AAW8PXL6"/>
<proteinExistence type="predicted"/>
<dbReference type="Proteomes" id="UP001253193">
    <property type="component" value="Unassembled WGS sequence"/>
</dbReference>
<protein>
    <submittedName>
        <fullName evidence="2">SPASM domain-containing protein</fullName>
    </submittedName>
</protein>
<accession>A0AAW8PXL6</accession>
<reference evidence="2" key="1">
    <citation type="submission" date="2023-06" db="EMBL/GenBank/DDBJ databases">
        <title>Genomic Diversity of Vibrio spp. and Metagenomic Analysis of Pathogens in Florida Gulf Coastal Waters Following Hurricane Ian.</title>
        <authorList>
            <person name="Brumfield K.D."/>
        </authorList>
    </citation>
    <scope>NUCLEOTIDE SEQUENCE</scope>
    <source>
        <strain evidence="2">WBS2B-138</strain>
    </source>
</reference>
<evidence type="ECO:0000256" key="1">
    <source>
        <dbReference type="ARBA" id="ARBA00001966"/>
    </source>
</evidence>
<evidence type="ECO:0000313" key="2">
    <source>
        <dbReference type="EMBL" id="MDS1820771.1"/>
    </source>
</evidence>
<dbReference type="PANTHER" id="PTHR43273:SF3">
    <property type="entry name" value="ANAEROBIC SULFATASE-MATURATING ENZYME HOMOLOG ASLB-RELATED"/>
    <property type="match status" value="1"/>
</dbReference>
<dbReference type="PANTHER" id="PTHR43273">
    <property type="entry name" value="ANAEROBIC SULFATASE-MATURATING ENZYME HOMOLOG ASLB-RELATED"/>
    <property type="match status" value="1"/>
</dbReference>
<gene>
    <name evidence="2" type="ORF">QX249_08875</name>
</gene>
<comment type="caution">
    <text evidence="2">The sequence shown here is derived from an EMBL/GenBank/DDBJ whole genome shotgun (WGS) entry which is preliminary data.</text>
</comment>
<dbReference type="SUPFAM" id="SSF102114">
    <property type="entry name" value="Radical SAM enzymes"/>
    <property type="match status" value="1"/>
</dbReference>
<dbReference type="InterPro" id="IPR023885">
    <property type="entry name" value="4Fe4S-binding_SPASM_dom"/>
</dbReference>
<dbReference type="InterPro" id="IPR023867">
    <property type="entry name" value="Sulphatase_maturase_rSAM"/>
</dbReference>
<dbReference type="InterPro" id="IPR013785">
    <property type="entry name" value="Aldolase_TIM"/>
</dbReference>
<dbReference type="GO" id="GO:0016491">
    <property type="term" value="F:oxidoreductase activity"/>
    <property type="evidence" value="ECO:0007669"/>
    <property type="project" value="InterPro"/>
</dbReference>
<name>A0AAW8PXL6_VIBPH</name>
<dbReference type="RefSeq" id="WP_311019549.1">
    <property type="nucleotide sequence ID" value="NZ_JAUHGG010000003.1"/>
</dbReference>
<dbReference type="NCBIfam" id="TIGR04085">
    <property type="entry name" value="rSAM_more_4Fe4S"/>
    <property type="match status" value="1"/>
</dbReference>
<dbReference type="EMBL" id="JAUHGG010000003">
    <property type="protein sequence ID" value="MDS1820771.1"/>
    <property type="molecule type" value="Genomic_DNA"/>
</dbReference>
<organism evidence="2 3">
    <name type="scientific">Vibrio parahaemolyticus</name>
    <dbReference type="NCBI Taxonomy" id="670"/>
    <lineage>
        <taxon>Bacteria</taxon>
        <taxon>Pseudomonadati</taxon>
        <taxon>Pseudomonadota</taxon>
        <taxon>Gammaproteobacteria</taxon>
        <taxon>Vibrionales</taxon>
        <taxon>Vibrionaceae</taxon>
        <taxon>Vibrio</taxon>
    </lineage>
</organism>
<evidence type="ECO:0000313" key="3">
    <source>
        <dbReference type="Proteomes" id="UP001253193"/>
    </source>
</evidence>
<sequence length="350" mass="40376">MMSHETLEKIASMSCVQNSSNEDPITMCWLGGEVMTLPMERLIEYREIIKRLVPNAKNRLVSNLFSLTNEQIKFIKETFYSIETTYAAGMKMSLDGSESKYQERFKNNLKKLADEGILCHVNVELNDKTIEAGVDHIIDLARYTGQKSWEFDISVKFDEILQNGVKVNDYSYADEVPITITYREWADYIIQFIRDRNSEMKELGIRIGFLDSCFSKDNEPFFNTMKTHVYLTFNPNGDVLGAPVFSGIEPIFYGNINRNSEEEILNHPTKLKHTAYEHVGRFHNEDCYTCEFFNECKGGFSCVPITDGSGECVGMKSVREYVEEYRKEFARNPEGLWNPTNSDLPNLIFE</sequence>